<dbReference type="FunFam" id="1.20.1250.20:FF:000941">
    <property type="entry name" value="Uncharacterized protein"/>
    <property type="match status" value="1"/>
</dbReference>
<keyword evidence="4" id="KW-0472">Membrane</keyword>
<dbReference type="PANTHER" id="PTHR11662:SF405">
    <property type="entry name" value="PROTEIN CBG12249"/>
    <property type="match status" value="1"/>
</dbReference>
<sequence length="525" mass="56397">MAITLSEGVDSSAKRINSPAHPSFYSVHSHRFIICLLLLLATYFSQANTLGMSTAVVCMVNSTLVQDPHNENVKEPKCAAAHNESTPEFAIQGSFDWSPSEQSWLLSARFYGNCLTVAVSGAAADWLGPDRVLTGGLLLSSALTVLTPALAHASYYALVGSRVVIGAADSFHVPAINSLVQRWYPAAGEKAVAVSIYSMGFQFAGGFASLFASLICGSTFLGGWPTIFYIFGGTCCAFAVAWAVFGSDEPAKNRWVNEAERSWLERSSIKIKSKARKEEHPTPLSTILRSAPLQSILICHFSLWFATTMMQTFLPLFLRDLGLSIDLIGWLTLTPFIAQIGGKAVSGPLIEYCVRKERISMTNATKLAQTISSVGCSVLLALLAFVPSCSNPQIACPFLIVYGLLFTGSTNGAYTAMFLISPKNMGTISTLTAIAKIAGSLACSAVVNAITAIDVPYKWALVFAVTSIVLCGACIHFLIFGAGDSLLFIFMVCRRAAVVIDTYSSSMEEDFGKCSIREDEILLCS</sequence>
<dbReference type="InterPro" id="IPR020846">
    <property type="entry name" value="MFS_dom"/>
</dbReference>
<dbReference type="InterPro" id="IPR050382">
    <property type="entry name" value="MFS_Na/Anion_cotransporter"/>
</dbReference>
<reference evidence="6" key="1">
    <citation type="journal article" date="2008" name="Nat. Genet.">
        <title>The Pristionchus pacificus genome provides a unique perspective on nematode lifestyle and parasitism.</title>
        <authorList>
            <person name="Dieterich C."/>
            <person name="Clifton S.W."/>
            <person name="Schuster L.N."/>
            <person name="Chinwalla A."/>
            <person name="Delehaunty K."/>
            <person name="Dinkelacker I."/>
            <person name="Fulton L."/>
            <person name="Fulton R."/>
            <person name="Godfrey J."/>
            <person name="Minx P."/>
            <person name="Mitreva M."/>
            <person name="Roeseler W."/>
            <person name="Tian H."/>
            <person name="Witte H."/>
            <person name="Yang S.P."/>
            <person name="Wilson R.K."/>
            <person name="Sommer R.J."/>
        </authorList>
    </citation>
    <scope>NUCLEOTIDE SEQUENCE [LARGE SCALE GENOMIC DNA]</scope>
    <source>
        <strain evidence="6">PS312</strain>
    </source>
</reference>
<dbReference type="Proteomes" id="UP000005239">
    <property type="component" value="Unassembled WGS sequence"/>
</dbReference>
<dbReference type="Pfam" id="PF07690">
    <property type="entry name" value="MFS_1"/>
    <property type="match status" value="1"/>
</dbReference>
<accession>A0A2A6CKP5</accession>
<keyword evidence="6" id="KW-1185">Reference proteome</keyword>
<dbReference type="GO" id="GO:0016020">
    <property type="term" value="C:membrane"/>
    <property type="evidence" value="ECO:0000318"/>
    <property type="project" value="GO_Central"/>
</dbReference>
<dbReference type="GO" id="GO:0022857">
    <property type="term" value="F:transmembrane transporter activity"/>
    <property type="evidence" value="ECO:0000318"/>
    <property type="project" value="GO_Central"/>
</dbReference>
<name>A0A2A6CKP5_PRIPA</name>
<dbReference type="PROSITE" id="PS50850">
    <property type="entry name" value="MFS"/>
    <property type="match status" value="1"/>
</dbReference>
<dbReference type="Gene3D" id="1.20.1250.20">
    <property type="entry name" value="MFS general substrate transporter like domains"/>
    <property type="match status" value="2"/>
</dbReference>
<dbReference type="InterPro" id="IPR011701">
    <property type="entry name" value="MFS"/>
</dbReference>
<dbReference type="EnsemblMetazoa" id="PPA25831.1">
    <property type="protein sequence ID" value="PPA25831.1"/>
    <property type="gene ID" value="WBGene00115385"/>
</dbReference>
<dbReference type="PANTHER" id="PTHR11662">
    <property type="entry name" value="SOLUTE CARRIER FAMILY 17"/>
    <property type="match status" value="1"/>
</dbReference>
<keyword evidence="3" id="KW-1133">Transmembrane helix</keyword>
<dbReference type="AlphaFoldDB" id="A0A2A6CKP5"/>
<keyword evidence="2" id="KW-0812">Transmembrane</keyword>
<evidence type="ECO:0000256" key="3">
    <source>
        <dbReference type="ARBA" id="ARBA00022989"/>
    </source>
</evidence>
<dbReference type="OrthoDB" id="2985014at2759"/>
<evidence type="ECO:0000313" key="6">
    <source>
        <dbReference type="Proteomes" id="UP000005239"/>
    </source>
</evidence>
<reference evidence="5" key="2">
    <citation type="submission" date="2022-06" db="UniProtKB">
        <authorList>
            <consortium name="EnsemblMetazoa"/>
        </authorList>
    </citation>
    <scope>IDENTIFICATION</scope>
    <source>
        <strain evidence="5">PS312</strain>
    </source>
</reference>
<evidence type="ECO:0000256" key="1">
    <source>
        <dbReference type="ARBA" id="ARBA00004141"/>
    </source>
</evidence>
<evidence type="ECO:0000256" key="2">
    <source>
        <dbReference type="ARBA" id="ARBA00022692"/>
    </source>
</evidence>
<dbReference type="SUPFAM" id="SSF103473">
    <property type="entry name" value="MFS general substrate transporter"/>
    <property type="match status" value="1"/>
</dbReference>
<accession>A0A8R1YLC5</accession>
<evidence type="ECO:0000256" key="4">
    <source>
        <dbReference type="ARBA" id="ARBA00023136"/>
    </source>
</evidence>
<gene>
    <name evidence="5" type="primary">WBGene00115385</name>
</gene>
<comment type="subcellular location">
    <subcellularLocation>
        <location evidence="1">Membrane</location>
        <topology evidence="1">Multi-pass membrane protein</topology>
    </subcellularLocation>
</comment>
<proteinExistence type="predicted"/>
<dbReference type="InterPro" id="IPR036259">
    <property type="entry name" value="MFS_trans_sf"/>
</dbReference>
<organism evidence="5 6">
    <name type="scientific">Pristionchus pacificus</name>
    <name type="common">Parasitic nematode worm</name>
    <dbReference type="NCBI Taxonomy" id="54126"/>
    <lineage>
        <taxon>Eukaryota</taxon>
        <taxon>Metazoa</taxon>
        <taxon>Ecdysozoa</taxon>
        <taxon>Nematoda</taxon>
        <taxon>Chromadorea</taxon>
        <taxon>Rhabditida</taxon>
        <taxon>Rhabditina</taxon>
        <taxon>Diplogasteromorpha</taxon>
        <taxon>Diplogasteroidea</taxon>
        <taxon>Neodiplogasteridae</taxon>
        <taxon>Pristionchus</taxon>
    </lineage>
</organism>
<protein>
    <submittedName>
        <fullName evidence="5">Membrane transporter</fullName>
    </submittedName>
</protein>
<evidence type="ECO:0000313" key="5">
    <source>
        <dbReference type="EnsemblMetazoa" id="PPA25831.1"/>
    </source>
</evidence>